<name>A0AAU6SFW3_9MICO</name>
<dbReference type="Pfam" id="PF04892">
    <property type="entry name" value="VanZ"/>
    <property type="match status" value="1"/>
</dbReference>
<evidence type="ECO:0000259" key="2">
    <source>
        <dbReference type="Pfam" id="PF04892"/>
    </source>
</evidence>
<dbReference type="PANTHER" id="PTHR36834:SF1">
    <property type="entry name" value="INTEGRAL MEMBRANE PROTEIN"/>
    <property type="match status" value="1"/>
</dbReference>
<evidence type="ECO:0000256" key="1">
    <source>
        <dbReference type="SAM" id="Phobius"/>
    </source>
</evidence>
<dbReference type="InterPro" id="IPR006976">
    <property type="entry name" value="VanZ-like"/>
</dbReference>
<dbReference type="InterPro" id="IPR053150">
    <property type="entry name" value="Teicoplanin_resist-assoc"/>
</dbReference>
<dbReference type="EMBL" id="CP151632">
    <property type="protein sequence ID" value="WZO35804.1"/>
    <property type="molecule type" value="Genomic_DNA"/>
</dbReference>
<sequence>MTNTALQPDREAAPAHATPFRLIAAFAIYVLLLVWIVLWKLELPWVGGVDRVIKLVPFVSTAEQGASRPPEVVVNLLLFVPLGLFLGLLAPRWSWRRLAGVAATVSLALEATQFVLAIGSTDVTDVLVNTAGALAGFGLVAFTRLRSRERARGILVRVCVVGTLLAVLAVALFIASPIHFRPPPGAGLGPAAGHAIDGGAVGDEFP</sequence>
<keyword evidence="1" id="KW-0812">Transmembrane</keyword>
<feature type="transmembrane region" description="Helical" evidence="1">
    <location>
        <begin position="154"/>
        <end position="175"/>
    </location>
</feature>
<accession>A0AAU6SFW3</accession>
<dbReference type="AlphaFoldDB" id="A0AAU6SFW3"/>
<gene>
    <name evidence="3" type="ORF">MRBLWS13_003516</name>
</gene>
<feature type="transmembrane region" description="Helical" evidence="1">
    <location>
        <begin position="72"/>
        <end position="91"/>
    </location>
</feature>
<keyword evidence="1" id="KW-1133">Transmembrane helix</keyword>
<keyword evidence="1" id="KW-0472">Membrane</keyword>
<protein>
    <submittedName>
        <fullName evidence="3">VanZ family protein</fullName>
    </submittedName>
</protein>
<dbReference type="RefSeq" id="WP_349426623.1">
    <property type="nucleotide sequence ID" value="NZ_CP151632.1"/>
</dbReference>
<feature type="transmembrane region" description="Helical" evidence="1">
    <location>
        <begin position="98"/>
        <end position="120"/>
    </location>
</feature>
<feature type="transmembrane region" description="Helical" evidence="1">
    <location>
        <begin position="20"/>
        <end position="39"/>
    </location>
</feature>
<feature type="transmembrane region" description="Helical" evidence="1">
    <location>
        <begin position="126"/>
        <end position="142"/>
    </location>
</feature>
<evidence type="ECO:0000313" key="3">
    <source>
        <dbReference type="EMBL" id="WZO35804.1"/>
    </source>
</evidence>
<feature type="domain" description="VanZ-like" evidence="2">
    <location>
        <begin position="26"/>
        <end position="142"/>
    </location>
</feature>
<proteinExistence type="predicted"/>
<organism evidence="3">
    <name type="scientific">Microbacterium sp. LWS13-1.2</name>
    <dbReference type="NCBI Taxonomy" id="3135264"/>
    <lineage>
        <taxon>Bacteria</taxon>
        <taxon>Bacillati</taxon>
        <taxon>Actinomycetota</taxon>
        <taxon>Actinomycetes</taxon>
        <taxon>Micrococcales</taxon>
        <taxon>Microbacteriaceae</taxon>
        <taxon>Microbacterium</taxon>
    </lineage>
</organism>
<reference evidence="3" key="1">
    <citation type="submission" date="2024-04" db="EMBL/GenBank/DDBJ databases">
        <authorList>
            <person name="Roder T."/>
            <person name="Oberhansli S."/>
            <person name="Kreuzer M."/>
        </authorList>
    </citation>
    <scope>NUCLEOTIDE SEQUENCE</scope>
    <source>
        <strain evidence="3">LWS13-1.2</strain>
    </source>
</reference>
<dbReference type="PANTHER" id="PTHR36834">
    <property type="entry name" value="MEMBRANE PROTEIN-RELATED"/>
    <property type="match status" value="1"/>
</dbReference>